<dbReference type="Proteomes" id="UP001159042">
    <property type="component" value="Unassembled WGS sequence"/>
</dbReference>
<dbReference type="EMBL" id="JANEYG010000005">
    <property type="protein sequence ID" value="KAJ8922905.1"/>
    <property type="molecule type" value="Genomic_DNA"/>
</dbReference>
<dbReference type="PANTHER" id="PTHR46497">
    <property type="entry name" value="THIOREDOXIN DOMAIN-CONTAINING PROTEIN 11"/>
    <property type="match status" value="1"/>
</dbReference>
<evidence type="ECO:0000259" key="2">
    <source>
        <dbReference type="Pfam" id="PF00085"/>
    </source>
</evidence>
<gene>
    <name evidence="3" type="ORF">NQ315_001447</name>
</gene>
<dbReference type="Gene3D" id="3.40.30.10">
    <property type="entry name" value="Glutaredoxin"/>
    <property type="match status" value="2"/>
</dbReference>
<feature type="domain" description="Thioredoxin" evidence="2">
    <location>
        <begin position="642"/>
        <end position="727"/>
    </location>
</feature>
<reference evidence="3 4" key="1">
    <citation type="journal article" date="2023" name="Insect Mol. Biol.">
        <title>Genome sequencing provides insights into the evolution of gene families encoding plant cell wall-degrading enzymes in longhorned beetles.</title>
        <authorList>
            <person name="Shin N.R."/>
            <person name="Okamura Y."/>
            <person name="Kirsch R."/>
            <person name="Pauchet Y."/>
        </authorList>
    </citation>
    <scope>NUCLEOTIDE SEQUENCE [LARGE SCALE GENOMIC DNA]</scope>
    <source>
        <strain evidence="3">EAD_L_NR</strain>
    </source>
</reference>
<dbReference type="InterPro" id="IPR036249">
    <property type="entry name" value="Thioredoxin-like_sf"/>
</dbReference>
<organism evidence="3 4">
    <name type="scientific">Exocentrus adspersus</name>
    <dbReference type="NCBI Taxonomy" id="1586481"/>
    <lineage>
        <taxon>Eukaryota</taxon>
        <taxon>Metazoa</taxon>
        <taxon>Ecdysozoa</taxon>
        <taxon>Arthropoda</taxon>
        <taxon>Hexapoda</taxon>
        <taxon>Insecta</taxon>
        <taxon>Pterygota</taxon>
        <taxon>Neoptera</taxon>
        <taxon>Endopterygota</taxon>
        <taxon>Coleoptera</taxon>
        <taxon>Polyphaga</taxon>
        <taxon>Cucujiformia</taxon>
        <taxon>Chrysomeloidea</taxon>
        <taxon>Cerambycidae</taxon>
        <taxon>Lamiinae</taxon>
        <taxon>Acanthocinini</taxon>
        <taxon>Exocentrus</taxon>
    </lineage>
</organism>
<protein>
    <recommendedName>
        <fullName evidence="2">Thioredoxin domain-containing protein</fullName>
    </recommendedName>
</protein>
<feature type="region of interest" description="Disordered" evidence="1">
    <location>
        <begin position="1"/>
        <end position="27"/>
    </location>
</feature>
<evidence type="ECO:0000313" key="4">
    <source>
        <dbReference type="Proteomes" id="UP001159042"/>
    </source>
</evidence>
<comment type="caution">
    <text evidence="3">The sequence shown here is derived from an EMBL/GenBank/DDBJ whole genome shotgun (WGS) entry which is preliminary data.</text>
</comment>
<evidence type="ECO:0000313" key="3">
    <source>
        <dbReference type="EMBL" id="KAJ8922905.1"/>
    </source>
</evidence>
<dbReference type="Pfam" id="PF00085">
    <property type="entry name" value="Thioredoxin"/>
    <property type="match status" value="1"/>
</dbReference>
<proteinExistence type="predicted"/>
<dbReference type="AlphaFoldDB" id="A0AAV8W9K1"/>
<dbReference type="InterPro" id="IPR052792">
    <property type="entry name" value="Thioredoxin_dom-contain_11"/>
</dbReference>
<sequence>MSLTERLAKAANTPPDPYQESADDNNATDAIEETNSNCSTDSDHNEETTRQVIYFEELGENDIPTFAIRMLNMCRELAIICLLMITYAALTKDPPKVSRAPPAYPFFSKDSVVTDWYRGEITKAIEQARSSDIAFVMFYAPWDAESQAARQEFETAAAYMSDYVTFTAVNCWQPNSECRNQYSKVYRWPVLIAYPSHGRGVQYNGPISAPHMIRFLLKVCNPMTRLDEERPIIFEDAYLIANIDASPGSVHFAVLYTTALKYLEKDPLYSISFYVDPVVTSEPLLYLHLWNETLVYSIEEKEWRPDDILQWLFKSFHQVTAWVAPIGSKSVMLSNAIQEGPSLILFTPKNPLQSVTDYYKMLQGIARKYYSCEDNLLINNSHNINVQLQRSANVLQYSHLKAKCTMGKENMPKMKITSHLTPQTWTNRSQCGLKPGKGCPGLDHKMIESCLELQPNKCLDFNSIGPQYLGRVCEGKVQVIYKTSMVTGDKDPRSPVNLFKLWTRDKCKEFVYRENFQPSIFEKELEPNNNIHNISGLACKTNRSLTFVAMDSLLYYHFAERLGIDVTSGKEKSSVAIINEKAESHYIMKGTINNFKLTEFIEMFSNNQLPRSQESFTTLNSYQNVAHVTRRGRQGDKSKIFVKELDSTSFLHTILQKNKAVVVFYYSKQCAFCSGISYIFLSVSQKLSLVEDVLFARVDGETNILPWEYTMYTYPTVLFFPTREKSESRVFPFNIAMTVPNLVRFVLTNLDSCRKLQAMWSLCQNTKLEMEKSRCHTSLQAETLTVIDRTLREWRRSNKRQKQMLLHTLKQLRQLHLLFAYSPQHHAAVRNAFNKLNSKPTHSVDYTTKDDL</sequence>
<accession>A0AAV8W9K1</accession>
<dbReference type="PANTHER" id="PTHR46497:SF1">
    <property type="entry name" value="THIOREDOXIN DOMAIN-CONTAINING PROTEIN 11"/>
    <property type="match status" value="1"/>
</dbReference>
<name>A0AAV8W9K1_9CUCU</name>
<dbReference type="InterPro" id="IPR013766">
    <property type="entry name" value="Thioredoxin_domain"/>
</dbReference>
<evidence type="ECO:0000256" key="1">
    <source>
        <dbReference type="SAM" id="MobiDB-lite"/>
    </source>
</evidence>
<dbReference type="SUPFAM" id="SSF52833">
    <property type="entry name" value="Thioredoxin-like"/>
    <property type="match status" value="2"/>
</dbReference>
<keyword evidence="4" id="KW-1185">Reference proteome</keyword>